<sequence>MDSQRRMRHEFEDLMQDRPLTDEEFRLLDALQVWPRAPWSVLGGVLGADPVTVSRRWERISARGLAWITAQPPALRESHGGLIEVDCAPGATEAFLEQVSDDPECLSLDVTSGARNLLLTVGCASAGAFSRYLAERIGARPGVRAVRANPVVRVIAGGDQWRLHALDKTESDQVAAAREQDLARRRAACRGRGEVDPEVARVLARDGRVTAQPIADDLGVPVRVARRALAATLASGRLALRLDMPRWATGWPVSAWYFAQVPSARLSEVGDRLRALRAVRAVFSVAGPANVMINLWLRELGEVEQFEAVIEQRLPMLHVIDRSLVLSVRKRMGRVFDSGERLSRTVPWQRTLREDAGPQAATYAVSDDHRRTGDRGLRNPGPPVR</sequence>
<dbReference type="GO" id="GO:0043565">
    <property type="term" value="F:sequence-specific DNA binding"/>
    <property type="evidence" value="ECO:0007669"/>
    <property type="project" value="TreeGrafter"/>
</dbReference>
<feature type="region of interest" description="Disordered" evidence="1">
    <location>
        <begin position="357"/>
        <end position="385"/>
    </location>
</feature>
<dbReference type="Pfam" id="PF01037">
    <property type="entry name" value="AsnC_trans_reg"/>
    <property type="match status" value="1"/>
</dbReference>
<dbReference type="EMBL" id="BNAV01000001">
    <property type="protein sequence ID" value="GHF36849.1"/>
    <property type="molecule type" value="Genomic_DNA"/>
</dbReference>
<name>A0A8H9INR5_9PSEU</name>
<dbReference type="RefSeq" id="WP_183177049.1">
    <property type="nucleotide sequence ID" value="NZ_BNAV01000001.1"/>
</dbReference>
<dbReference type="GO" id="GO:0043200">
    <property type="term" value="P:response to amino acid"/>
    <property type="evidence" value="ECO:0007669"/>
    <property type="project" value="TreeGrafter"/>
</dbReference>
<dbReference type="GO" id="GO:0005829">
    <property type="term" value="C:cytosol"/>
    <property type="evidence" value="ECO:0007669"/>
    <property type="project" value="TreeGrafter"/>
</dbReference>
<evidence type="ECO:0000313" key="4">
    <source>
        <dbReference type="Proteomes" id="UP000658656"/>
    </source>
</evidence>
<dbReference type="SUPFAM" id="SSF54909">
    <property type="entry name" value="Dimeric alpha+beta barrel"/>
    <property type="match status" value="1"/>
</dbReference>
<dbReference type="InterPro" id="IPR036388">
    <property type="entry name" value="WH-like_DNA-bd_sf"/>
</dbReference>
<dbReference type="InterPro" id="IPR019887">
    <property type="entry name" value="Tscrpt_reg_AsnC/Lrp_C"/>
</dbReference>
<proteinExistence type="predicted"/>
<accession>A0A8H9INR5</accession>
<dbReference type="Proteomes" id="UP000658656">
    <property type="component" value="Unassembled WGS sequence"/>
</dbReference>
<protein>
    <submittedName>
        <fullName evidence="3">AsnC family transcriptional regulator</fullName>
    </submittedName>
</protein>
<dbReference type="AlphaFoldDB" id="A0A8H9INR5"/>
<dbReference type="SUPFAM" id="SSF46785">
    <property type="entry name" value="Winged helix' DNA-binding domain"/>
    <property type="match status" value="1"/>
</dbReference>
<gene>
    <name evidence="3" type="ORF">GCM10017566_07480</name>
</gene>
<feature type="compositionally biased region" description="Basic and acidic residues" evidence="1">
    <location>
        <begin position="366"/>
        <end position="377"/>
    </location>
</feature>
<dbReference type="Gene3D" id="1.10.10.10">
    <property type="entry name" value="Winged helix-like DNA-binding domain superfamily/Winged helix DNA-binding domain"/>
    <property type="match status" value="1"/>
</dbReference>
<dbReference type="InterPro" id="IPR036390">
    <property type="entry name" value="WH_DNA-bd_sf"/>
</dbReference>
<evidence type="ECO:0000313" key="3">
    <source>
        <dbReference type="EMBL" id="GHF36849.1"/>
    </source>
</evidence>
<dbReference type="Gene3D" id="3.30.70.920">
    <property type="match status" value="2"/>
</dbReference>
<reference evidence="3" key="2">
    <citation type="submission" date="2020-09" db="EMBL/GenBank/DDBJ databases">
        <authorList>
            <person name="Sun Q."/>
            <person name="Zhou Y."/>
        </authorList>
    </citation>
    <scope>NUCLEOTIDE SEQUENCE</scope>
    <source>
        <strain evidence="3">CGMCC 4.7679</strain>
    </source>
</reference>
<evidence type="ECO:0000259" key="2">
    <source>
        <dbReference type="Pfam" id="PF01037"/>
    </source>
</evidence>
<dbReference type="PANTHER" id="PTHR30154">
    <property type="entry name" value="LEUCINE-RESPONSIVE REGULATORY PROTEIN"/>
    <property type="match status" value="1"/>
</dbReference>
<comment type="caution">
    <text evidence="3">The sequence shown here is derived from an EMBL/GenBank/DDBJ whole genome shotgun (WGS) entry which is preliminary data.</text>
</comment>
<dbReference type="PANTHER" id="PTHR30154:SF34">
    <property type="entry name" value="TRANSCRIPTIONAL REGULATOR AZLB"/>
    <property type="match status" value="1"/>
</dbReference>
<organism evidence="3 4">
    <name type="scientific">Amycolatopsis bartoniae</name>
    <dbReference type="NCBI Taxonomy" id="941986"/>
    <lineage>
        <taxon>Bacteria</taxon>
        <taxon>Bacillati</taxon>
        <taxon>Actinomycetota</taxon>
        <taxon>Actinomycetes</taxon>
        <taxon>Pseudonocardiales</taxon>
        <taxon>Pseudonocardiaceae</taxon>
        <taxon>Amycolatopsis</taxon>
    </lineage>
</organism>
<evidence type="ECO:0000256" key="1">
    <source>
        <dbReference type="SAM" id="MobiDB-lite"/>
    </source>
</evidence>
<dbReference type="InterPro" id="IPR011008">
    <property type="entry name" value="Dimeric_a/b-barrel"/>
</dbReference>
<reference evidence="3" key="1">
    <citation type="journal article" date="2014" name="Int. J. Syst. Evol. Microbiol.">
        <title>Complete genome sequence of Corynebacterium casei LMG S-19264T (=DSM 44701T), isolated from a smear-ripened cheese.</title>
        <authorList>
            <consortium name="US DOE Joint Genome Institute (JGI-PGF)"/>
            <person name="Walter F."/>
            <person name="Albersmeier A."/>
            <person name="Kalinowski J."/>
            <person name="Ruckert C."/>
        </authorList>
    </citation>
    <scope>NUCLEOTIDE SEQUENCE</scope>
    <source>
        <strain evidence="3">CGMCC 4.7679</strain>
    </source>
</reference>
<feature type="domain" description="Transcription regulator AsnC/Lrp ligand binding" evidence="2">
    <location>
        <begin position="83"/>
        <end position="152"/>
    </location>
</feature>
<keyword evidence="4" id="KW-1185">Reference proteome</keyword>